<keyword evidence="1" id="KW-1133">Transmembrane helix</keyword>
<name>A0AAX6IM28_IRIPA</name>
<comment type="caution">
    <text evidence="3">The sequence shown here is derived from an EMBL/GenBank/DDBJ whole genome shotgun (WGS) entry which is preliminary data.</text>
</comment>
<keyword evidence="1" id="KW-0472">Membrane</keyword>
<dbReference type="EMBL" id="JANAVB010000600">
    <property type="protein sequence ID" value="KAJ6853455.1"/>
    <property type="molecule type" value="Genomic_DNA"/>
</dbReference>
<proteinExistence type="predicted"/>
<organism evidence="3 4">
    <name type="scientific">Iris pallida</name>
    <name type="common">Sweet iris</name>
    <dbReference type="NCBI Taxonomy" id="29817"/>
    <lineage>
        <taxon>Eukaryota</taxon>
        <taxon>Viridiplantae</taxon>
        <taxon>Streptophyta</taxon>
        <taxon>Embryophyta</taxon>
        <taxon>Tracheophyta</taxon>
        <taxon>Spermatophyta</taxon>
        <taxon>Magnoliopsida</taxon>
        <taxon>Liliopsida</taxon>
        <taxon>Asparagales</taxon>
        <taxon>Iridaceae</taxon>
        <taxon>Iridoideae</taxon>
        <taxon>Irideae</taxon>
        <taxon>Iris</taxon>
    </lineage>
</organism>
<protein>
    <submittedName>
        <fullName evidence="3">Uncharacterized protein</fullName>
    </submittedName>
</protein>
<reference evidence="3" key="2">
    <citation type="submission" date="2023-04" db="EMBL/GenBank/DDBJ databases">
        <authorList>
            <person name="Bruccoleri R.E."/>
            <person name="Oakeley E.J."/>
            <person name="Faust A.-M."/>
            <person name="Dessus-Babus S."/>
            <person name="Altorfer M."/>
            <person name="Burckhardt D."/>
            <person name="Oertli M."/>
            <person name="Naumann U."/>
            <person name="Petersen F."/>
            <person name="Wong J."/>
        </authorList>
    </citation>
    <scope>NUCLEOTIDE SEQUENCE</scope>
    <source>
        <strain evidence="3">GSM-AAB239-AS_SAM_17_03QT</strain>
        <tissue evidence="3">Leaf</tissue>
    </source>
</reference>
<dbReference type="PANTHER" id="PTHR37244">
    <property type="entry name" value="NADP-SPECIFIC GLUTAMATE DEHYDROGENASE"/>
    <property type="match status" value="1"/>
</dbReference>
<accession>A0AAX6IM28</accession>
<feature type="transmembrane region" description="Helical" evidence="1">
    <location>
        <begin position="199"/>
        <end position="217"/>
    </location>
</feature>
<keyword evidence="4" id="KW-1185">Reference proteome</keyword>
<evidence type="ECO:0000313" key="2">
    <source>
        <dbReference type="EMBL" id="KAJ6853454.1"/>
    </source>
</evidence>
<dbReference type="PANTHER" id="PTHR37244:SF1">
    <property type="entry name" value="NADP-SPECIFIC GLUTAMATE DEHYDROGENASE"/>
    <property type="match status" value="1"/>
</dbReference>
<sequence length="232" mass="25465">MCRSNLDNAELYSRPKNRERLDVRSFRLRLSAAGAALPETLTLVYLPRAGGPAFVALDRVRYEEGTAAVFASSDRVRAAEGVRFEAYVGAEAAVRGVFRKNGPEWRVECRSGEAAGVSGKAEVSVSASGGVVLKDTVELEKIGGRRRRRKKFCSKLAEIPEEGEELECCCCCDSSEEEEQEWEMVGGGVDGLEMEGVKWAVDMGIWAVCVGVGLLVSKASYKGFKRKFQIYF</sequence>
<dbReference type="AlphaFoldDB" id="A0AAX6IM28"/>
<keyword evidence="1" id="KW-0812">Transmembrane</keyword>
<evidence type="ECO:0000313" key="3">
    <source>
        <dbReference type="EMBL" id="KAJ6853455.1"/>
    </source>
</evidence>
<dbReference type="Proteomes" id="UP001140949">
    <property type="component" value="Unassembled WGS sequence"/>
</dbReference>
<dbReference type="EMBL" id="JANAVB010000600">
    <property type="protein sequence ID" value="KAJ6853454.1"/>
    <property type="molecule type" value="Genomic_DNA"/>
</dbReference>
<gene>
    <name evidence="2" type="ORF">M6B38_249305</name>
    <name evidence="3" type="ORF">M6B38_249310</name>
</gene>
<reference evidence="3" key="1">
    <citation type="journal article" date="2023" name="GigaByte">
        <title>Genome assembly of the bearded iris, Iris pallida Lam.</title>
        <authorList>
            <person name="Bruccoleri R.E."/>
            <person name="Oakeley E.J."/>
            <person name="Faust A.M.E."/>
            <person name="Altorfer M."/>
            <person name="Dessus-Babus S."/>
            <person name="Burckhardt D."/>
            <person name="Oertli M."/>
            <person name="Naumann U."/>
            <person name="Petersen F."/>
            <person name="Wong J."/>
        </authorList>
    </citation>
    <scope>NUCLEOTIDE SEQUENCE</scope>
    <source>
        <strain evidence="3">GSM-AAB239-AS_SAM_17_03QT</strain>
    </source>
</reference>
<evidence type="ECO:0000256" key="1">
    <source>
        <dbReference type="SAM" id="Phobius"/>
    </source>
</evidence>
<evidence type="ECO:0000313" key="4">
    <source>
        <dbReference type="Proteomes" id="UP001140949"/>
    </source>
</evidence>